<organism evidence="1 2">
    <name type="scientific">Oscillibacter hominis</name>
    <dbReference type="NCBI Taxonomy" id="2763056"/>
    <lineage>
        <taxon>Bacteria</taxon>
        <taxon>Bacillati</taxon>
        <taxon>Bacillota</taxon>
        <taxon>Clostridia</taxon>
        <taxon>Eubacteriales</taxon>
        <taxon>Oscillospiraceae</taxon>
        <taxon>Oscillibacter</taxon>
    </lineage>
</organism>
<accession>A0A7G9B2X5</accession>
<name>A0A7G9B2X5_9FIRM</name>
<dbReference type="InterPro" id="IPR026002">
    <property type="entry name" value="ATC_hydrolase-like"/>
</dbReference>
<dbReference type="RefSeq" id="WP_187332486.1">
    <property type="nucleotide sequence ID" value="NZ_CP060490.1"/>
</dbReference>
<dbReference type="EMBL" id="CP060490">
    <property type="protein sequence ID" value="QNL43906.1"/>
    <property type="molecule type" value="Genomic_DNA"/>
</dbReference>
<protein>
    <submittedName>
        <fullName evidence="1">L-2-amino-thiazoline-4-carboxylic acid hydrolase</fullName>
    </submittedName>
</protein>
<evidence type="ECO:0000313" key="2">
    <source>
        <dbReference type="Proteomes" id="UP000515960"/>
    </source>
</evidence>
<keyword evidence="2" id="KW-1185">Reference proteome</keyword>
<keyword evidence="1" id="KW-0378">Hydrolase</keyword>
<dbReference type="KEGG" id="ohi:H8790_10670"/>
<dbReference type="Pfam" id="PF14196">
    <property type="entry name" value="ATC_hydrolase"/>
    <property type="match status" value="1"/>
</dbReference>
<sequence length="238" mass="27359">MTQKQPILLTETHHGGILVAFYKVLMDFCGRERGYDLFMTAGRTYGARRGRRMAMRAMRDGNPLDLTSYFAYGELLCNDEGLDDEGTYEAIPGTVHEHQTDCWWAREFRAMDCEQCGVDYCKEIDGAVVRGFNPTMGFERTQNMHLNSSCDFYFHSPEVKSDFMSTYESRLKPGQCVKREMAYHCADVYQMYCHVITQVLPKDAAGLIERVRAILSERYGKDFLPVLDSYSGTDFEQI</sequence>
<gene>
    <name evidence="1" type="ORF">H8790_10670</name>
</gene>
<evidence type="ECO:0000313" key="1">
    <source>
        <dbReference type="EMBL" id="QNL43906.1"/>
    </source>
</evidence>
<dbReference type="AlphaFoldDB" id="A0A7G9B2X5"/>
<reference evidence="1 2" key="1">
    <citation type="submission" date="2020-08" db="EMBL/GenBank/DDBJ databases">
        <authorList>
            <person name="Liu C."/>
            <person name="Sun Q."/>
        </authorList>
    </citation>
    <scope>NUCLEOTIDE SEQUENCE [LARGE SCALE GENOMIC DNA]</scope>
    <source>
        <strain evidence="1 2">NSJ-62</strain>
    </source>
</reference>
<dbReference type="Proteomes" id="UP000515960">
    <property type="component" value="Chromosome"/>
</dbReference>
<dbReference type="GO" id="GO:0016787">
    <property type="term" value="F:hydrolase activity"/>
    <property type="evidence" value="ECO:0007669"/>
    <property type="project" value="UniProtKB-KW"/>
</dbReference>
<proteinExistence type="predicted"/>